<sequence>MVKQLEVWRAVLAESEKNAHRLCPTAVVKKVNHAMFQFPASSSGSLEPLDGAGFFFKPNRAVTCNHALPSRFRQGDTVLVQVPSLERTMELKVLERDTRLDFAILEPVDELAPDFLEILTGYQPFLEGNDLVLFTFVDDSQLPRVPGGWNKSPAVMKAVGLRVSSTKHHLLFDSNTWTTNDCGAALLLFDGRVAALSVDSVAHAKDLIRQKLDMDESLTDLEKSIQRLIGRVPGGQIGLLASVFADR</sequence>
<organism evidence="1 2">
    <name type="scientific">Klebsormidium nitens</name>
    <name type="common">Green alga</name>
    <name type="synonym">Ulothrix nitens</name>
    <dbReference type="NCBI Taxonomy" id="105231"/>
    <lineage>
        <taxon>Eukaryota</taxon>
        <taxon>Viridiplantae</taxon>
        <taxon>Streptophyta</taxon>
        <taxon>Klebsormidiophyceae</taxon>
        <taxon>Klebsormidiales</taxon>
        <taxon>Klebsormidiaceae</taxon>
        <taxon>Klebsormidium</taxon>
    </lineage>
</organism>
<proteinExistence type="predicted"/>
<dbReference type="Proteomes" id="UP000054558">
    <property type="component" value="Unassembled WGS sequence"/>
</dbReference>
<evidence type="ECO:0000313" key="2">
    <source>
        <dbReference type="Proteomes" id="UP000054558"/>
    </source>
</evidence>
<gene>
    <name evidence="1" type="ORF">KFL_008000040</name>
</gene>
<dbReference type="SUPFAM" id="SSF50494">
    <property type="entry name" value="Trypsin-like serine proteases"/>
    <property type="match status" value="1"/>
</dbReference>
<keyword evidence="2" id="KW-1185">Reference proteome</keyword>
<dbReference type="InterPro" id="IPR009003">
    <property type="entry name" value="Peptidase_S1_PA"/>
</dbReference>
<accession>A0A1Y1ILH9</accession>
<dbReference type="OrthoDB" id="74600at2759"/>
<name>A0A1Y1ILH9_KLENI</name>
<dbReference type="Pfam" id="PF13365">
    <property type="entry name" value="Trypsin_2"/>
    <property type="match status" value="1"/>
</dbReference>
<dbReference type="AlphaFoldDB" id="A0A1Y1ILH9"/>
<dbReference type="EMBL" id="DF237749">
    <property type="protein sequence ID" value="GAQ91523.1"/>
    <property type="molecule type" value="Genomic_DNA"/>
</dbReference>
<dbReference type="Gene3D" id="2.40.10.10">
    <property type="entry name" value="Trypsin-like serine proteases"/>
    <property type="match status" value="1"/>
</dbReference>
<evidence type="ECO:0000313" key="1">
    <source>
        <dbReference type="EMBL" id="GAQ91523.1"/>
    </source>
</evidence>
<evidence type="ECO:0008006" key="3">
    <source>
        <dbReference type="Google" id="ProtNLM"/>
    </source>
</evidence>
<reference evidence="1 2" key="1">
    <citation type="journal article" date="2014" name="Nat. Commun.">
        <title>Klebsormidium flaccidum genome reveals primary factors for plant terrestrial adaptation.</title>
        <authorList>
            <person name="Hori K."/>
            <person name="Maruyama F."/>
            <person name="Fujisawa T."/>
            <person name="Togashi T."/>
            <person name="Yamamoto N."/>
            <person name="Seo M."/>
            <person name="Sato S."/>
            <person name="Yamada T."/>
            <person name="Mori H."/>
            <person name="Tajima N."/>
            <person name="Moriyama T."/>
            <person name="Ikeuchi M."/>
            <person name="Watanabe M."/>
            <person name="Wada H."/>
            <person name="Kobayashi K."/>
            <person name="Saito M."/>
            <person name="Masuda T."/>
            <person name="Sasaki-Sekimoto Y."/>
            <person name="Mashiguchi K."/>
            <person name="Awai K."/>
            <person name="Shimojima M."/>
            <person name="Masuda S."/>
            <person name="Iwai M."/>
            <person name="Nobusawa T."/>
            <person name="Narise T."/>
            <person name="Kondo S."/>
            <person name="Saito H."/>
            <person name="Sato R."/>
            <person name="Murakawa M."/>
            <person name="Ihara Y."/>
            <person name="Oshima-Yamada Y."/>
            <person name="Ohtaka K."/>
            <person name="Satoh M."/>
            <person name="Sonobe K."/>
            <person name="Ishii M."/>
            <person name="Ohtani R."/>
            <person name="Kanamori-Sato M."/>
            <person name="Honoki R."/>
            <person name="Miyazaki D."/>
            <person name="Mochizuki H."/>
            <person name="Umetsu J."/>
            <person name="Higashi K."/>
            <person name="Shibata D."/>
            <person name="Kamiya Y."/>
            <person name="Sato N."/>
            <person name="Nakamura Y."/>
            <person name="Tabata S."/>
            <person name="Ida S."/>
            <person name="Kurokawa K."/>
            <person name="Ohta H."/>
        </authorList>
    </citation>
    <scope>NUCLEOTIDE SEQUENCE [LARGE SCALE GENOMIC DNA]</scope>
    <source>
        <strain evidence="1 2">NIES-2285</strain>
    </source>
</reference>
<protein>
    <recommendedName>
        <fullName evidence="3">Trypsin family protein</fullName>
    </recommendedName>
</protein>
<dbReference type="InterPro" id="IPR043504">
    <property type="entry name" value="Peptidase_S1_PA_chymotrypsin"/>
</dbReference>